<dbReference type="EMBL" id="JABZFG010000007">
    <property type="protein sequence ID" value="MBW0602788.1"/>
    <property type="molecule type" value="Genomic_DNA"/>
</dbReference>
<accession>A0A9Q3QDX4</accession>
<protein>
    <recommendedName>
        <fullName evidence="3">Nucleotidyl transferase AbiEii/AbiGii toxin family protein</fullName>
    </recommendedName>
</protein>
<name>A0A9Q3QDX4_9BACT</name>
<evidence type="ECO:0000313" key="2">
    <source>
        <dbReference type="Proteomes" id="UP000746160"/>
    </source>
</evidence>
<comment type="caution">
    <text evidence="1">The sequence shown here is derived from an EMBL/GenBank/DDBJ whole genome shotgun (WGS) entry which is preliminary data.</text>
</comment>
<dbReference type="Pfam" id="PF08843">
    <property type="entry name" value="AbiEii"/>
    <property type="match status" value="1"/>
</dbReference>
<organism evidence="1 2">
    <name type="scientific">Mycoplasmopsis anatis</name>
    <dbReference type="NCBI Taxonomy" id="171279"/>
    <lineage>
        <taxon>Bacteria</taxon>
        <taxon>Bacillati</taxon>
        <taxon>Mycoplasmatota</taxon>
        <taxon>Mycoplasmoidales</taxon>
        <taxon>Metamycoplasmataceae</taxon>
        <taxon>Mycoplasmopsis</taxon>
    </lineage>
</organism>
<dbReference type="InterPro" id="IPR014942">
    <property type="entry name" value="AbiEii"/>
</dbReference>
<sequence>MFRFKKVDLEDLKTTIQLFSRKTNIPPYIVEKDYWLTLILNYLFNFSKWKQNIVFKGGTSLSKCFGIIKRFSEDIDLILDWRVLGYKNDEIWSCRNNSQQNKFNNQINIKTQEFLEEYFLPEIKKFLRENYPYKFDVFIEENDKQSIIIKYPKLFIDDYISTQIKLEIGVLAAWTPSKIVNVKPDLYSIYPQLFEGTEIKIKTVLPSRTFWEKITILHKEHNRDANKKMNARYARHYYDVYSFIGTNFLAEAFLDYKLLYKVVKFKQKFYYTKWAKYEEATIDKIKIVPEEYRINEIKEDYEHMKQMIYGDIPPFELIIENLKILEEQIHKLNKK</sequence>
<evidence type="ECO:0008006" key="3">
    <source>
        <dbReference type="Google" id="ProtNLM"/>
    </source>
</evidence>
<proteinExistence type="predicted"/>
<gene>
    <name evidence="1" type="ORF">MADP07_00521</name>
</gene>
<dbReference type="AlphaFoldDB" id="A0A9Q3QDX4"/>
<dbReference type="RefSeq" id="WP_218684432.1">
    <property type="nucleotide sequence ID" value="NZ_JABZFC010000001.1"/>
</dbReference>
<evidence type="ECO:0000313" key="1">
    <source>
        <dbReference type="EMBL" id="MBW0602788.1"/>
    </source>
</evidence>
<reference evidence="1" key="1">
    <citation type="journal article" date="2021" name="Genes Genomics">
        <title>Comparative genomic analysis of Mycoplasma anatis strains.</title>
        <authorList>
            <person name="Zhou Q."/>
            <person name="Mai K."/>
            <person name="Yang D."/>
            <person name="Liu J."/>
            <person name="Yan Z."/>
            <person name="Luo C."/>
            <person name="Tan Y."/>
            <person name="Cao S."/>
            <person name="Zhou Q."/>
            <person name="Chen L."/>
            <person name="Chen F."/>
        </authorList>
    </citation>
    <scope>NUCLEOTIDE SEQUENCE</scope>
    <source>
        <strain evidence="1">DP07</strain>
    </source>
</reference>
<dbReference type="Proteomes" id="UP000746160">
    <property type="component" value="Unassembled WGS sequence"/>
</dbReference>